<protein>
    <submittedName>
        <fullName evidence="2">Uncharacterized protein</fullName>
    </submittedName>
</protein>
<organism evidence="2 3">
    <name type="scientific">Marinibaculum pumilum</name>
    <dbReference type="NCBI Taxonomy" id="1766165"/>
    <lineage>
        <taxon>Bacteria</taxon>
        <taxon>Pseudomonadati</taxon>
        <taxon>Pseudomonadota</taxon>
        <taxon>Alphaproteobacteria</taxon>
        <taxon>Rhodospirillales</taxon>
        <taxon>Rhodospirillaceae</taxon>
        <taxon>Marinibaculum</taxon>
    </lineage>
</organism>
<evidence type="ECO:0000313" key="2">
    <source>
        <dbReference type="EMBL" id="MFC3226578.1"/>
    </source>
</evidence>
<reference evidence="3" key="1">
    <citation type="journal article" date="2019" name="Int. J. Syst. Evol. Microbiol.">
        <title>The Global Catalogue of Microorganisms (GCM) 10K type strain sequencing project: providing services to taxonomists for standard genome sequencing and annotation.</title>
        <authorList>
            <consortium name="The Broad Institute Genomics Platform"/>
            <consortium name="The Broad Institute Genome Sequencing Center for Infectious Disease"/>
            <person name="Wu L."/>
            <person name="Ma J."/>
        </authorList>
    </citation>
    <scope>NUCLEOTIDE SEQUENCE [LARGE SCALE GENOMIC DNA]</scope>
    <source>
        <strain evidence="3">KCTC 42964</strain>
    </source>
</reference>
<dbReference type="RefSeq" id="WP_379898617.1">
    <property type="nucleotide sequence ID" value="NZ_JBHRTR010000015.1"/>
</dbReference>
<sequence>MLERRSFYFSNLVVSSAFIAAVAHNSIVDSLDTKIFATNLGNKFGAEIEISVKKTPSEPLIPQRLPVFSPLHDNFGSVKPSKISHLYERLGALGITNTVTDEVHFAYHRLSFGEDSHYPGDNETGAFTEPEGPRRS</sequence>
<name>A0ABV7KW33_9PROT</name>
<evidence type="ECO:0000313" key="3">
    <source>
        <dbReference type="Proteomes" id="UP001595528"/>
    </source>
</evidence>
<dbReference type="Proteomes" id="UP001595528">
    <property type="component" value="Unassembled WGS sequence"/>
</dbReference>
<evidence type="ECO:0000256" key="1">
    <source>
        <dbReference type="SAM" id="MobiDB-lite"/>
    </source>
</evidence>
<proteinExistence type="predicted"/>
<dbReference type="EMBL" id="JBHRTR010000015">
    <property type="protein sequence ID" value="MFC3226578.1"/>
    <property type="molecule type" value="Genomic_DNA"/>
</dbReference>
<feature type="region of interest" description="Disordered" evidence="1">
    <location>
        <begin position="116"/>
        <end position="136"/>
    </location>
</feature>
<accession>A0ABV7KW33</accession>
<keyword evidence="3" id="KW-1185">Reference proteome</keyword>
<gene>
    <name evidence="2" type="ORF">ACFOGJ_05010</name>
</gene>
<comment type="caution">
    <text evidence="2">The sequence shown here is derived from an EMBL/GenBank/DDBJ whole genome shotgun (WGS) entry which is preliminary data.</text>
</comment>